<dbReference type="Pfam" id="PF00041">
    <property type="entry name" value="fn3"/>
    <property type="match status" value="1"/>
</dbReference>
<dbReference type="Gene3D" id="2.60.40.10">
    <property type="entry name" value="Immunoglobulins"/>
    <property type="match status" value="1"/>
</dbReference>
<reference evidence="5 6" key="1">
    <citation type="journal article" date="2018" name="Nat. Biotechnol.">
        <title>A standardized bacterial taxonomy based on genome phylogeny substantially revises the tree of life.</title>
        <authorList>
            <person name="Parks D.H."/>
            <person name="Chuvochina M."/>
            <person name="Waite D.W."/>
            <person name="Rinke C."/>
            <person name="Skarshewski A."/>
            <person name="Chaumeil P.A."/>
            <person name="Hugenholtz P."/>
        </authorList>
    </citation>
    <scope>NUCLEOTIDE SEQUENCE [LARGE SCALE GENOMIC DNA]</scope>
    <source>
        <strain evidence="5">UBA11482</strain>
    </source>
</reference>
<dbReference type="PANTHER" id="PTHR33607:SF2">
    <property type="entry name" value="ENDONUCLEASE-1"/>
    <property type="match status" value="1"/>
</dbReference>
<dbReference type="GO" id="GO:0016787">
    <property type="term" value="F:hydrolase activity"/>
    <property type="evidence" value="ECO:0007669"/>
    <property type="project" value="UniProtKB-KW"/>
</dbReference>
<accession>A0A354M5M8</accession>
<evidence type="ECO:0000259" key="4">
    <source>
        <dbReference type="PROSITE" id="PS50853"/>
    </source>
</evidence>
<dbReference type="SUPFAM" id="SSF49265">
    <property type="entry name" value="Fibronectin type III"/>
    <property type="match status" value="1"/>
</dbReference>
<dbReference type="InterPro" id="IPR036116">
    <property type="entry name" value="FN3_sf"/>
</dbReference>
<dbReference type="PANTHER" id="PTHR33607">
    <property type="entry name" value="ENDONUCLEASE-1"/>
    <property type="match status" value="1"/>
</dbReference>
<proteinExistence type="inferred from homology"/>
<dbReference type="EMBL" id="DNWC01000162">
    <property type="protein sequence ID" value="HBJ09817.1"/>
    <property type="molecule type" value="Genomic_DNA"/>
</dbReference>
<organism evidence="5 6">
    <name type="scientific">Coprobacter fastidiosus</name>
    <dbReference type="NCBI Taxonomy" id="1099853"/>
    <lineage>
        <taxon>Bacteria</taxon>
        <taxon>Pseudomonadati</taxon>
        <taxon>Bacteroidota</taxon>
        <taxon>Bacteroidia</taxon>
        <taxon>Bacteroidales</taxon>
        <taxon>Barnesiellaceae</taxon>
        <taxon>Coprobacter</taxon>
    </lineage>
</organism>
<dbReference type="GO" id="GO:0004518">
    <property type="term" value="F:nuclease activity"/>
    <property type="evidence" value="ECO:0007669"/>
    <property type="project" value="UniProtKB-KW"/>
</dbReference>
<dbReference type="Pfam" id="PF04231">
    <property type="entry name" value="Endonuclease_1"/>
    <property type="match status" value="1"/>
</dbReference>
<evidence type="ECO:0000256" key="2">
    <source>
        <dbReference type="ARBA" id="ARBA00022722"/>
    </source>
</evidence>
<name>A0A354M5M8_9BACT</name>
<feature type="domain" description="Fibronectin type-III" evidence="4">
    <location>
        <begin position="380"/>
        <end position="466"/>
    </location>
</feature>
<dbReference type="InterPro" id="IPR013783">
    <property type="entry name" value="Ig-like_fold"/>
</dbReference>
<evidence type="ECO:0000313" key="6">
    <source>
        <dbReference type="Proteomes" id="UP000262954"/>
    </source>
</evidence>
<dbReference type="CDD" id="cd00063">
    <property type="entry name" value="FN3"/>
    <property type="match status" value="1"/>
</dbReference>
<sequence length="793" mass="87673">MNSMLLKIKIFFLLFLGISLQLWAQIPDGYYDSALGKKKAELKTALHKIIGKADVLDYGSGAGKTWSGFVQTDVDDEGYYVDMYSPNRVKANGNSAGSGMNIEHSFAKSWWGGTKNQAYKDIQQLRPSNSKANSSKGSWPMAIVDGKTTYDNGVIKVGKSSSRPGGEITAWEPSDQYKGDFARIYMYMVTCYENFSEKWTGNSVNQLDNNTYPVFEDWTIKMLLEWCEKDPVDDWEIARNDKVYKIQGNRNPFVDHPELAEYIWGDKTDTEWYPEDNNEPTIISPKDKSEIDLGMTAVNYPLSRELLIKVRNPEGNISLSITGTGFSVTPETITAEEGKTGKNVTLTYTTAIAGRSEGNLTVSCGSLVSNVDMKAEAVDGIPALQATDITKNSFTANWINPAHIQDISLTVYQNSSGSPLPGFPKTVDENTTKMEISGLTPDTEYSYNLSGGGLTSNTVTIRTLPLNPHIEYDLEDGELLFTTITGYASDSKRIQISGTDTSLPLQINTESPFELSGDQQEWNTQLVLPAEGGLVYVRLSASEAPGNYSADLTISSSEIEEESEPLSGVIEIKKAFSETFENGTKGSYNNGNVECSATEWYMENSLIGTQSGDKKNGKQSARIKGSIEMAKDKPGGIGMISLYGANFSSDNDGSFSLFYSTDQGTTWKTVQKSETLTNTLQKFTYIVNEPGNIRIKIVKDKGNRINIDDIEISDYDNPDGITRIENSLFKIYSFQNELIIESLQKSIFAIYDITGAYINRYEVNGNIRIPLSAGVYLIKNLSDGKTIKININR</sequence>
<comment type="caution">
    <text evidence="5">The sequence shown here is derived from an EMBL/GenBank/DDBJ whole genome shotgun (WGS) entry which is preliminary data.</text>
</comment>
<evidence type="ECO:0000256" key="3">
    <source>
        <dbReference type="ARBA" id="ARBA00022801"/>
    </source>
</evidence>
<comment type="similarity">
    <text evidence="1">Belongs to the EndA/NucM nuclease family.</text>
</comment>
<gene>
    <name evidence="5" type="ORF">DDY73_12550</name>
</gene>
<dbReference type="Proteomes" id="UP000262954">
    <property type="component" value="Unassembled WGS sequence"/>
</dbReference>
<dbReference type="SUPFAM" id="SSF54060">
    <property type="entry name" value="His-Me finger endonucleases"/>
    <property type="match status" value="1"/>
</dbReference>
<dbReference type="InterPro" id="IPR003961">
    <property type="entry name" value="FN3_dom"/>
</dbReference>
<dbReference type="PROSITE" id="PS50853">
    <property type="entry name" value="FN3"/>
    <property type="match status" value="1"/>
</dbReference>
<dbReference type="AlphaFoldDB" id="A0A354M5M8"/>
<keyword evidence="2" id="KW-0540">Nuclease</keyword>
<evidence type="ECO:0000313" key="5">
    <source>
        <dbReference type="EMBL" id="HBJ09817.1"/>
    </source>
</evidence>
<dbReference type="InterPro" id="IPR044925">
    <property type="entry name" value="His-Me_finger_sf"/>
</dbReference>
<dbReference type="InterPro" id="IPR007346">
    <property type="entry name" value="Endonuclease-I"/>
</dbReference>
<keyword evidence="3" id="KW-0378">Hydrolase</keyword>
<evidence type="ECO:0000256" key="1">
    <source>
        <dbReference type="ARBA" id="ARBA00006429"/>
    </source>
</evidence>
<protein>
    <recommendedName>
        <fullName evidence="4">Fibronectin type-III domain-containing protein</fullName>
    </recommendedName>
</protein>